<dbReference type="RefSeq" id="WP_287388269.1">
    <property type="nucleotide sequence ID" value="NZ_JAMYMY010000005.1"/>
</dbReference>
<keyword evidence="4" id="KW-1185">Reference proteome</keyword>
<protein>
    <submittedName>
        <fullName evidence="3">Amidohydrolase</fullName>
    </submittedName>
</protein>
<dbReference type="Proteomes" id="UP001464387">
    <property type="component" value="Unassembled WGS sequence"/>
</dbReference>
<evidence type="ECO:0000313" key="4">
    <source>
        <dbReference type="Proteomes" id="UP001464387"/>
    </source>
</evidence>
<dbReference type="InterPro" id="IPR006680">
    <property type="entry name" value="Amidohydro-rel"/>
</dbReference>
<reference evidence="3 4" key="1">
    <citation type="journal article" date="2024" name="Proc. Natl. Acad. Sci. U.S.A.">
        <title>The evolutionary genomics of adaptation to stress in wild rhizobium bacteria.</title>
        <authorList>
            <person name="Kehlet-Delgado H."/>
            <person name="Montoya A.P."/>
            <person name="Jensen K.T."/>
            <person name="Wendlandt C.E."/>
            <person name="Dexheimer C."/>
            <person name="Roberts M."/>
            <person name="Torres Martinez L."/>
            <person name="Friesen M.L."/>
            <person name="Griffitts J.S."/>
            <person name="Porter S.S."/>
        </authorList>
    </citation>
    <scope>NUCLEOTIDE SEQUENCE [LARGE SCALE GENOMIC DNA]</scope>
    <source>
        <strain evidence="3 4">M0729</strain>
    </source>
</reference>
<dbReference type="EMBL" id="JAMYPJ010000006">
    <property type="protein sequence ID" value="MER8932595.1"/>
    <property type="molecule type" value="Genomic_DNA"/>
</dbReference>
<dbReference type="PANTHER" id="PTHR42889">
    <property type="entry name" value="BLR3681 PROTEIN"/>
    <property type="match status" value="1"/>
</dbReference>
<evidence type="ECO:0000259" key="2">
    <source>
        <dbReference type="Pfam" id="PF04909"/>
    </source>
</evidence>
<feature type="domain" description="Amidohydrolase-related" evidence="2">
    <location>
        <begin position="221"/>
        <end position="437"/>
    </location>
</feature>
<dbReference type="Gene3D" id="3.20.20.140">
    <property type="entry name" value="Metal-dependent hydrolases"/>
    <property type="match status" value="1"/>
</dbReference>
<evidence type="ECO:0000313" key="3">
    <source>
        <dbReference type="EMBL" id="MER8932595.1"/>
    </source>
</evidence>
<gene>
    <name evidence="3" type="ORF">NKI33_06425</name>
</gene>
<dbReference type="PANTHER" id="PTHR42889:SF1">
    <property type="entry name" value="BLR3681 PROTEIN"/>
    <property type="match status" value="1"/>
</dbReference>
<evidence type="ECO:0000256" key="1">
    <source>
        <dbReference type="SAM" id="MobiDB-lite"/>
    </source>
</evidence>
<dbReference type="Pfam" id="PF04909">
    <property type="entry name" value="Amidohydro_2"/>
    <property type="match status" value="1"/>
</dbReference>
<proteinExistence type="predicted"/>
<feature type="region of interest" description="Disordered" evidence="1">
    <location>
        <begin position="66"/>
        <end position="86"/>
    </location>
</feature>
<sequence>MTPATAAATASESVSAADDVSPARMPVRACMVVAQCWLCRVAQNVSPAGWATLQGQRDCVAARATPGRQDGATGRGGSSAMVGLQSGDRRSWQAAYRSRLTSPKRRSSLSRDKMLNDVFVLDAICHAYNFRQANRIGQPYANGIADGVFQMHREFSPPNRPDLLLDRDTFDNRICDVDVTGHSIFGESHTDAVIYHELPLYGYFKDGGSPLAIGEGMRDRWPGRVFLYGGISPHQDGVLDRIDELVEKHKISGIKLYPHDMIDGKLRSFGMDDAELMYPIFERVRKRGLRMVAIHKAIVMGPVPIEPYFPFEVGAAARAFPELTFEIVHGGWAFMEETVSLLQWHPNITVSTEGTTGLLFKAPRKFAEILGTLMAAGATDRILWAIGGLMIHSRDFEEAFWRFEMPQDLIDGYGFPPLTDEVKRGILGLNAARLLGLDVRATKSAIANDEFAKPRRLAPQWSELRKHAA</sequence>
<accession>A0ABV1YBQ9</accession>
<name>A0ABV1YBQ9_9HYPH</name>
<dbReference type="SUPFAM" id="SSF51556">
    <property type="entry name" value="Metallo-dependent hydrolases"/>
    <property type="match status" value="1"/>
</dbReference>
<organism evidence="3 4">
    <name type="scientific">Mesorhizobium opportunistum</name>
    <dbReference type="NCBI Taxonomy" id="593909"/>
    <lineage>
        <taxon>Bacteria</taxon>
        <taxon>Pseudomonadati</taxon>
        <taxon>Pseudomonadota</taxon>
        <taxon>Alphaproteobacteria</taxon>
        <taxon>Hyphomicrobiales</taxon>
        <taxon>Phyllobacteriaceae</taxon>
        <taxon>Mesorhizobium</taxon>
    </lineage>
</organism>
<comment type="caution">
    <text evidence="3">The sequence shown here is derived from an EMBL/GenBank/DDBJ whole genome shotgun (WGS) entry which is preliminary data.</text>
</comment>
<dbReference type="InterPro" id="IPR032466">
    <property type="entry name" value="Metal_Hydrolase"/>
</dbReference>